<accession>A0A0D5LMD4</accession>
<evidence type="ECO:0000313" key="1">
    <source>
        <dbReference type="EMBL" id="AJY44463.1"/>
    </source>
</evidence>
<dbReference type="AlphaFoldDB" id="A0A0D5LMD4"/>
<organism evidence="1 2">
    <name type="scientific">Martelella endophytica</name>
    <dbReference type="NCBI Taxonomy" id="1486262"/>
    <lineage>
        <taxon>Bacteria</taxon>
        <taxon>Pseudomonadati</taxon>
        <taxon>Pseudomonadota</taxon>
        <taxon>Alphaproteobacteria</taxon>
        <taxon>Hyphomicrobiales</taxon>
        <taxon>Aurantimonadaceae</taxon>
        <taxon>Martelella</taxon>
    </lineage>
</organism>
<dbReference type="KEGG" id="mey:TM49_00235"/>
<reference evidence="1 2" key="1">
    <citation type="journal article" date="2015" name="Genome Announc.">
        <title>Complete genome sequence of Martelella endophytica YC6887, which has antifungal activity associated with a halophyte.</title>
        <authorList>
            <person name="Khan A."/>
            <person name="Khan H."/>
            <person name="Chung E.J."/>
            <person name="Hossain M.T."/>
            <person name="Chung Y.R."/>
        </authorList>
    </citation>
    <scope>NUCLEOTIDE SEQUENCE [LARGE SCALE GENOMIC DNA]</scope>
    <source>
        <strain evidence="1">YC6887</strain>
    </source>
</reference>
<name>A0A0D5LMD4_MAREN</name>
<dbReference type="PATRIC" id="fig|1486262.3.peg.51"/>
<gene>
    <name evidence="1" type="ORF">TM49_00235</name>
</gene>
<dbReference type="STRING" id="1486262.TM49_00235"/>
<evidence type="ECO:0000313" key="2">
    <source>
        <dbReference type="Proteomes" id="UP000032611"/>
    </source>
</evidence>
<dbReference type="EMBL" id="CP010803">
    <property type="protein sequence ID" value="AJY44463.1"/>
    <property type="molecule type" value="Genomic_DNA"/>
</dbReference>
<dbReference type="HOGENOM" id="CLU_2130476_0_0_5"/>
<sequence length="115" mass="12258">MKAAMRELAAALAVIAVFALTFVYQPYLPTILHQDGVRTLVSSAIICGDIGDQGHADHGPCHACREKPAILPPPSDIAAPAYGRFIAVVYAVTGETALRPIRTPHYNPRAPPFAV</sequence>
<protein>
    <submittedName>
        <fullName evidence="1">Uncharacterized protein</fullName>
    </submittedName>
</protein>
<proteinExistence type="predicted"/>
<keyword evidence="2" id="KW-1185">Reference proteome</keyword>
<dbReference type="Proteomes" id="UP000032611">
    <property type="component" value="Chromosome"/>
</dbReference>